<sequence length="77" mass="8157">MIVTNWVSVTGTPQLKQGSTKYTSTLPNTPSRDNISISPGSEPPSVPVELRFLSLMGHGGAVIQEAPSAGRSEVVHR</sequence>
<dbReference type="AlphaFoldDB" id="A0A2R6C682"/>
<name>A0A2R6C682_9ARCH</name>
<gene>
    <name evidence="2" type="ORF">B9Q04_17040</name>
</gene>
<evidence type="ECO:0000313" key="3">
    <source>
        <dbReference type="Proteomes" id="UP000242015"/>
    </source>
</evidence>
<evidence type="ECO:0000313" key="2">
    <source>
        <dbReference type="EMBL" id="PSO06246.1"/>
    </source>
</evidence>
<proteinExistence type="predicted"/>
<feature type="region of interest" description="Disordered" evidence="1">
    <location>
        <begin position="18"/>
        <end position="43"/>
    </location>
</feature>
<protein>
    <submittedName>
        <fullName evidence="2">Uncharacterized protein</fullName>
    </submittedName>
</protein>
<accession>A0A2R6C682</accession>
<organism evidence="2 3">
    <name type="scientific">Candidatus Marsarchaeota G2 archaeon BE_D</name>
    <dbReference type="NCBI Taxonomy" id="1978158"/>
    <lineage>
        <taxon>Archaea</taxon>
        <taxon>Candidatus Marsarchaeota</taxon>
        <taxon>Candidatus Marsarchaeota group 2</taxon>
    </lineage>
</organism>
<reference evidence="2 3" key="1">
    <citation type="submission" date="2017-04" db="EMBL/GenBank/DDBJ databases">
        <title>Novel microbial lineages endemic to geothermal iron-oxide mats fill important gaps in the evolutionary history of Archaea.</title>
        <authorList>
            <person name="Jay Z.J."/>
            <person name="Beam J.P."/>
            <person name="Dlakic M."/>
            <person name="Rusch D.B."/>
            <person name="Kozubal M.A."/>
            <person name="Inskeep W.P."/>
        </authorList>
    </citation>
    <scope>NUCLEOTIDE SEQUENCE [LARGE SCALE GENOMIC DNA]</scope>
    <source>
        <strain evidence="2">BE_D</strain>
    </source>
</reference>
<dbReference type="Proteomes" id="UP000242015">
    <property type="component" value="Unassembled WGS sequence"/>
</dbReference>
<dbReference type="EMBL" id="NEXF01000550">
    <property type="protein sequence ID" value="PSO06246.1"/>
    <property type="molecule type" value="Genomic_DNA"/>
</dbReference>
<comment type="caution">
    <text evidence="2">The sequence shown here is derived from an EMBL/GenBank/DDBJ whole genome shotgun (WGS) entry which is preliminary data.</text>
</comment>
<evidence type="ECO:0000256" key="1">
    <source>
        <dbReference type="SAM" id="MobiDB-lite"/>
    </source>
</evidence>
<feature type="compositionally biased region" description="Polar residues" evidence="1">
    <location>
        <begin position="18"/>
        <end position="34"/>
    </location>
</feature>